<accession>A0A7I8WLA1</accession>
<reference evidence="1" key="1">
    <citation type="submission" date="2020-09" db="EMBL/GenBank/DDBJ databases">
        <authorList>
            <person name="Kikuchi T."/>
        </authorList>
    </citation>
    <scope>NUCLEOTIDE SEQUENCE</scope>
    <source>
        <strain evidence="1">Ka4C1</strain>
    </source>
</reference>
<proteinExistence type="predicted"/>
<dbReference type="Proteomes" id="UP000659654">
    <property type="component" value="Unassembled WGS sequence"/>
</dbReference>
<comment type="caution">
    <text evidence="1">The sequence shown here is derived from an EMBL/GenBank/DDBJ whole genome shotgun (WGS) entry which is preliminary data.</text>
</comment>
<protein>
    <submittedName>
        <fullName evidence="1">(pine wood nematode) hypothetical protein</fullName>
    </submittedName>
</protein>
<dbReference type="Proteomes" id="UP000582659">
    <property type="component" value="Unassembled WGS sequence"/>
</dbReference>
<organism evidence="1 2">
    <name type="scientific">Bursaphelenchus xylophilus</name>
    <name type="common">Pinewood nematode worm</name>
    <name type="synonym">Aphelenchoides xylophilus</name>
    <dbReference type="NCBI Taxonomy" id="6326"/>
    <lineage>
        <taxon>Eukaryota</taxon>
        <taxon>Metazoa</taxon>
        <taxon>Ecdysozoa</taxon>
        <taxon>Nematoda</taxon>
        <taxon>Chromadorea</taxon>
        <taxon>Rhabditida</taxon>
        <taxon>Tylenchina</taxon>
        <taxon>Tylenchomorpha</taxon>
        <taxon>Aphelenchoidea</taxon>
        <taxon>Aphelenchoididae</taxon>
        <taxon>Bursaphelenchus</taxon>
    </lineage>
</organism>
<dbReference type="EMBL" id="CAJFCV020000003">
    <property type="protein sequence ID" value="CAG9105939.1"/>
    <property type="molecule type" value="Genomic_DNA"/>
</dbReference>
<name>A0A7I8WLA1_BURXY</name>
<evidence type="ECO:0000313" key="1">
    <source>
        <dbReference type="EMBL" id="CAD5220115.1"/>
    </source>
</evidence>
<keyword evidence="2" id="KW-1185">Reference proteome</keyword>
<gene>
    <name evidence="1" type="ORF">BXYJ_LOCUS6017</name>
</gene>
<sequence>MLKKLSDECLSYVLHIKARHEFRWRSEVAWRDALISPRFLHLYSNYSYSLLVLQSLGAGSRMSLQYGKNLHLEVCFFGLDEDGGPEHYKPFISILALFKAIRGNKKSKESALNVRLPEEMPMTLVEEVKVGPLEPSPPVCAAVWHIAIAENPIYNPEYLRGSPRDLYPIAMNQDDPRVFEEVFVKVTNPVEYCPFVFNIKTKHLNNILVESTWSYENLPMMPFLEILTCQIWPIGIFDKSSGYSYYKEISKRLANLAPNLKQVNLVYNAQIATELNGQMELGVKTALSAFNQAIEGLQCHLEKVQIHFIQITVVFLENRPFLDMMERIKMPPNPGYLTIRSFLKDFVLKNCNKNTQSVDTANVDVVTRVRPYEGPDFLEKTARIGDDLHFKYKIESS</sequence>
<dbReference type="EMBL" id="CAJFDI010000003">
    <property type="protein sequence ID" value="CAD5220115.1"/>
    <property type="molecule type" value="Genomic_DNA"/>
</dbReference>
<dbReference type="AlphaFoldDB" id="A0A7I8WLA1"/>
<evidence type="ECO:0000313" key="2">
    <source>
        <dbReference type="Proteomes" id="UP000659654"/>
    </source>
</evidence>